<dbReference type="InterPro" id="IPR021443">
    <property type="entry name" value="DUF3093"/>
</dbReference>
<keyword evidence="1" id="KW-0472">Membrane</keyword>
<evidence type="ECO:0000313" key="2">
    <source>
        <dbReference type="EMBL" id="MEJ1092328.1"/>
    </source>
</evidence>
<protein>
    <submittedName>
        <fullName evidence="2">DUF3093 family protein</fullName>
    </submittedName>
</protein>
<keyword evidence="1" id="KW-0812">Transmembrane</keyword>
<keyword evidence="1" id="KW-1133">Transmembrane helix</keyword>
<name>A0ABU8LNQ9_9MICO</name>
<accession>A0ABU8LNQ9</accession>
<feature type="transmembrane region" description="Helical" evidence="1">
    <location>
        <begin position="20"/>
        <end position="40"/>
    </location>
</feature>
<reference evidence="2 3" key="1">
    <citation type="submission" date="2024-02" db="EMBL/GenBank/DDBJ databases">
        <authorList>
            <person name="Saticioglu I.B."/>
        </authorList>
    </citation>
    <scope>NUCLEOTIDE SEQUENCE [LARGE SCALE GENOMIC DNA]</scope>
    <source>
        <strain evidence="2 3">Mu-43</strain>
    </source>
</reference>
<dbReference type="RefSeq" id="WP_337320762.1">
    <property type="nucleotide sequence ID" value="NZ_JBBDGN010000011.1"/>
</dbReference>
<organism evidence="2 3">
    <name type="scientific">Microbacterium istanbulense</name>
    <dbReference type="NCBI Taxonomy" id="3122049"/>
    <lineage>
        <taxon>Bacteria</taxon>
        <taxon>Bacillati</taxon>
        <taxon>Actinomycetota</taxon>
        <taxon>Actinomycetes</taxon>
        <taxon>Micrococcales</taxon>
        <taxon>Microbacteriaceae</taxon>
        <taxon>Microbacterium</taxon>
    </lineage>
</organism>
<dbReference type="Pfam" id="PF11292">
    <property type="entry name" value="DUF3093"/>
    <property type="match status" value="1"/>
</dbReference>
<comment type="caution">
    <text evidence="2">The sequence shown here is derived from an EMBL/GenBank/DDBJ whole genome shotgun (WGS) entry which is preliminary data.</text>
</comment>
<dbReference type="EMBL" id="JBBDGN010000011">
    <property type="protein sequence ID" value="MEJ1092328.1"/>
    <property type="molecule type" value="Genomic_DNA"/>
</dbReference>
<keyword evidence="3" id="KW-1185">Reference proteome</keyword>
<feature type="transmembrane region" description="Helical" evidence="1">
    <location>
        <begin position="46"/>
        <end position="65"/>
    </location>
</feature>
<proteinExistence type="predicted"/>
<gene>
    <name evidence="2" type="ORF">WDU93_11595</name>
</gene>
<dbReference type="Proteomes" id="UP001366085">
    <property type="component" value="Unassembled WGS sequence"/>
</dbReference>
<evidence type="ECO:0000313" key="3">
    <source>
        <dbReference type="Proteomes" id="UP001366085"/>
    </source>
</evidence>
<sequence>MQNDTQHARTRYRERLTPGLPLLVTIALVGPMVALVFVPIGATTALIIGAAASLLLVLASVLLSPSIRVDGTVLRVGRAHIDAQWLAEPETFTGDEARERRGPLLPGDGWHLIRGGVDGVVVVALTDPDDPVHSWTISSRTPDRLAAAIRAARAAVSDQR</sequence>
<evidence type="ECO:0000256" key="1">
    <source>
        <dbReference type="SAM" id="Phobius"/>
    </source>
</evidence>